<feature type="domain" description="Leucine-binding protein" evidence="4">
    <location>
        <begin position="38"/>
        <end position="395"/>
    </location>
</feature>
<dbReference type="Gene3D" id="3.40.50.2300">
    <property type="match status" value="2"/>
</dbReference>
<dbReference type="GO" id="GO:0006865">
    <property type="term" value="P:amino acid transport"/>
    <property type="evidence" value="ECO:0007669"/>
    <property type="project" value="UniProtKB-KW"/>
</dbReference>
<protein>
    <submittedName>
        <fullName evidence="5">Branched-chain amino acid ABC transporter substrate-binding protein</fullName>
    </submittedName>
</protein>
<keyword evidence="2" id="KW-0732">Signal</keyword>
<comment type="caution">
    <text evidence="5">The sequence shown here is derived from an EMBL/GenBank/DDBJ whole genome shotgun (WGS) entry which is preliminary data.</text>
</comment>
<dbReference type="SUPFAM" id="SSF53822">
    <property type="entry name" value="Periplasmic binding protein-like I"/>
    <property type="match status" value="1"/>
</dbReference>
<dbReference type="AlphaFoldDB" id="A0A176ZAA8"/>
<reference evidence="5 6" key="1">
    <citation type="submission" date="2016-02" db="EMBL/GenBank/DDBJ databases">
        <title>Draft genome sequence of the strain BR 10247T Bradyrhizobium neotropicale isolated from nodules of Centrolobium paraense.</title>
        <authorList>
            <person name="Simoes-Araujo J.L."/>
            <person name="Barauna A.C."/>
            <person name="Silva K."/>
            <person name="Zilli J.E."/>
        </authorList>
    </citation>
    <scope>NUCLEOTIDE SEQUENCE [LARGE SCALE GENOMIC DNA]</scope>
    <source>
        <strain evidence="5 6">BR 10247</strain>
    </source>
</reference>
<dbReference type="InterPro" id="IPR051010">
    <property type="entry name" value="BCAA_transport"/>
</dbReference>
<dbReference type="PROSITE" id="PS51318">
    <property type="entry name" value="TAT"/>
    <property type="match status" value="1"/>
</dbReference>
<keyword evidence="3" id="KW-0029">Amino-acid transport</keyword>
<evidence type="ECO:0000256" key="3">
    <source>
        <dbReference type="ARBA" id="ARBA00022970"/>
    </source>
</evidence>
<dbReference type="Proteomes" id="UP000077173">
    <property type="component" value="Unassembled WGS sequence"/>
</dbReference>
<evidence type="ECO:0000259" key="4">
    <source>
        <dbReference type="Pfam" id="PF13458"/>
    </source>
</evidence>
<proteinExistence type="inferred from homology"/>
<sequence>MNRTSKGEQANGLTRRTVLSGAAAVGLAGVARAQTPAEVKVGLIVPLSGIYTRPGQVMKMGAEMGIDHINAQGGIKALGGAKLKLVVIDCGDTTEKAKNAAQRMVAQEPDLVAATGAYLSSFTLAVTEVTERAELPVLTLSYSDLLTDRGFKYIFQTAATASRQSELGLPTLMKLAENASGKKPKTVAMLMDNTATSVATAKALKEKLFAQEGLQLVVEEVWTPPLSDATPLIQKVRSAKPDLLLFMPNAVSDAKLGLEKISEFGLGQGKIPTVSFSITIAEPDMLQSVSPEIVQGIMTIVASWGAKGHEALIAELKARYKEPWATQNVISTYGDMWVMKEALETAGKADRNAVAQALRTLDAGESKYYPGGQLKFDEKGRRVGAGVVIVQWQSGVPVTVYPPELAQAQPFWPKKS</sequence>
<dbReference type="RefSeq" id="WP_063678805.1">
    <property type="nucleotide sequence ID" value="NZ_LSEF01000051.1"/>
</dbReference>
<dbReference type="InterPro" id="IPR028081">
    <property type="entry name" value="Leu-bd"/>
</dbReference>
<dbReference type="CDD" id="cd06340">
    <property type="entry name" value="PBP1_ABC_ligand_binding-like"/>
    <property type="match status" value="1"/>
</dbReference>
<dbReference type="InterPro" id="IPR006311">
    <property type="entry name" value="TAT_signal"/>
</dbReference>
<keyword evidence="3" id="KW-0813">Transport</keyword>
<evidence type="ECO:0000256" key="1">
    <source>
        <dbReference type="ARBA" id="ARBA00010062"/>
    </source>
</evidence>
<evidence type="ECO:0000313" key="6">
    <source>
        <dbReference type="Proteomes" id="UP000077173"/>
    </source>
</evidence>
<dbReference type="PANTHER" id="PTHR30483">
    <property type="entry name" value="LEUCINE-SPECIFIC-BINDING PROTEIN"/>
    <property type="match status" value="1"/>
</dbReference>
<name>A0A176ZAA8_9BRAD</name>
<gene>
    <name evidence="5" type="ORF">AXW67_11350</name>
</gene>
<dbReference type="InterPro" id="IPR028082">
    <property type="entry name" value="Peripla_BP_I"/>
</dbReference>
<dbReference type="PANTHER" id="PTHR30483:SF37">
    <property type="entry name" value="ABC TRANSPORTER SUBSTRATE-BINDING PROTEIN"/>
    <property type="match status" value="1"/>
</dbReference>
<keyword evidence="6" id="KW-1185">Reference proteome</keyword>
<accession>A0A176ZAA8</accession>
<dbReference type="Pfam" id="PF13458">
    <property type="entry name" value="Peripla_BP_6"/>
    <property type="match status" value="1"/>
</dbReference>
<organism evidence="5 6">
    <name type="scientific">Bradyrhizobium neotropicale</name>
    <dbReference type="NCBI Taxonomy" id="1497615"/>
    <lineage>
        <taxon>Bacteria</taxon>
        <taxon>Pseudomonadati</taxon>
        <taxon>Pseudomonadota</taxon>
        <taxon>Alphaproteobacteria</taxon>
        <taxon>Hyphomicrobiales</taxon>
        <taxon>Nitrobacteraceae</taxon>
        <taxon>Bradyrhizobium</taxon>
    </lineage>
</organism>
<comment type="similarity">
    <text evidence="1">Belongs to the leucine-binding protein family.</text>
</comment>
<dbReference type="EMBL" id="LSEF01000051">
    <property type="protein sequence ID" value="OAF16825.1"/>
    <property type="molecule type" value="Genomic_DNA"/>
</dbReference>
<evidence type="ECO:0000313" key="5">
    <source>
        <dbReference type="EMBL" id="OAF16825.1"/>
    </source>
</evidence>
<evidence type="ECO:0000256" key="2">
    <source>
        <dbReference type="ARBA" id="ARBA00022729"/>
    </source>
</evidence>